<evidence type="ECO:0000313" key="3">
    <source>
        <dbReference type="Proteomes" id="UP001500067"/>
    </source>
</evidence>
<reference evidence="3" key="1">
    <citation type="journal article" date="2019" name="Int. J. Syst. Evol. Microbiol.">
        <title>The Global Catalogue of Microorganisms (GCM) 10K type strain sequencing project: providing services to taxonomists for standard genome sequencing and annotation.</title>
        <authorList>
            <consortium name="The Broad Institute Genomics Platform"/>
            <consortium name="The Broad Institute Genome Sequencing Center for Infectious Disease"/>
            <person name="Wu L."/>
            <person name="Ma J."/>
        </authorList>
    </citation>
    <scope>NUCLEOTIDE SEQUENCE [LARGE SCALE GENOMIC DNA]</scope>
    <source>
        <strain evidence="3">JCM 32105</strain>
    </source>
</reference>
<feature type="signal peptide" evidence="1">
    <location>
        <begin position="1"/>
        <end position="33"/>
    </location>
</feature>
<organism evidence="2 3">
    <name type="scientific">Nemorincola caseinilytica</name>
    <dbReference type="NCBI Taxonomy" id="2054315"/>
    <lineage>
        <taxon>Bacteria</taxon>
        <taxon>Pseudomonadati</taxon>
        <taxon>Bacteroidota</taxon>
        <taxon>Chitinophagia</taxon>
        <taxon>Chitinophagales</taxon>
        <taxon>Chitinophagaceae</taxon>
        <taxon>Nemorincola</taxon>
    </lineage>
</organism>
<name>A0ABP8NDQ6_9BACT</name>
<sequence length="319" mass="33640">MPAIFSYKHKVVAKVVAMLMPVALLLSAQAGFAQVGIQVQSPVYMSSNSASLSSFVTGGKTYAHRNVANGQIRTGKHEQNGTRLDHIVRVGHTVVANTQEGFVVLSKDVTRTFSVAVIKTLDGADNPSGYTQVLHIDPAQLSLKEGMNGVFIRYADLGLANGTVVYGYSVFGSELGVLAVPGFFQVSNVLAPIANDVVRAAVNNIKGMGPVSIPALNADELNNGGVVVEYKIVTVPAIASGILHYYNGTGYMPVGEGRTLTLSQARSLKFQPAEGYMGTAVFGYMATNNFGIASDTAYGTIPVYTTPTAGASKVNVNNW</sequence>
<comment type="caution">
    <text evidence="2">The sequence shown here is derived from an EMBL/GenBank/DDBJ whole genome shotgun (WGS) entry which is preliminary data.</text>
</comment>
<dbReference type="RefSeq" id="WP_345080167.1">
    <property type="nucleotide sequence ID" value="NZ_BAABFA010000008.1"/>
</dbReference>
<accession>A0ABP8NDQ6</accession>
<dbReference type="EMBL" id="BAABFA010000008">
    <property type="protein sequence ID" value="GAA4463593.1"/>
    <property type="molecule type" value="Genomic_DNA"/>
</dbReference>
<evidence type="ECO:0000256" key="1">
    <source>
        <dbReference type="SAM" id="SignalP"/>
    </source>
</evidence>
<keyword evidence="1" id="KW-0732">Signal</keyword>
<gene>
    <name evidence="2" type="ORF">GCM10023093_12420</name>
</gene>
<keyword evidence="3" id="KW-1185">Reference proteome</keyword>
<dbReference type="Proteomes" id="UP001500067">
    <property type="component" value="Unassembled WGS sequence"/>
</dbReference>
<protein>
    <submittedName>
        <fullName evidence="2">Uncharacterized protein</fullName>
    </submittedName>
</protein>
<feature type="chain" id="PRO_5046139681" evidence="1">
    <location>
        <begin position="34"/>
        <end position="319"/>
    </location>
</feature>
<evidence type="ECO:0000313" key="2">
    <source>
        <dbReference type="EMBL" id="GAA4463593.1"/>
    </source>
</evidence>
<proteinExistence type="predicted"/>